<dbReference type="Pfam" id="PF00149">
    <property type="entry name" value="Metallophos"/>
    <property type="match status" value="1"/>
</dbReference>
<dbReference type="PANTHER" id="PTHR12905:SF0">
    <property type="entry name" value="CALCINEURIN-LIKE PHOSPHOESTERASE DOMAIN-CONTAINING PROTEIN"/>
    <property type="match status" value="1"/>
</dbReference>
<evidence type="ECO:0000259" key="1">
    <source>
        <dbReference type="Pfam" id="PF00149"/>
    </source>
</evidence>
<dbReference type="SUPFAM" id="SSF56300">
    <property type="entry name" value="Metallo-dependent phosphatases"/>
    <property type="match status" value="1"/>
</dbReference>
<keyword evidence="3" id="KW-1185">Reference proteome</keyword>
<dbReference type="STRING" id="1707952.A6A03_08365"/>
<evidence type="ECO:0000313" key="3">
    <source>
        <dbReference type="Proteomes" id="UP000078287"/>
    </source>
</evidence>
<name>A0A178MIK3_9CHLR</name>
<dbReference type="CDD" id="cd07403">
    <property type="entry name" value="MPP_TTHA0053"/>
    <property type="match status" value="1"/>
</dbReference>
<feature type="domain" description="Calcineurin-like phosphoesterase" evidence="1">
    <location>
        <begin position="29"/>
        <end position="179"/>
    </location>
</feature>
<sequence length="210" mass="23911">MRTLTISDEIVPAVYSLNIKQRFADVRLVLACGDLPIYYLEFVVTMLGQPCFYVWGNHDSPEVQADGQVVSYARGAVCVEDRVVCHHGLLIGGLGGSIRYKPDGHHQYTETQMLLRVWRMAPRLLLNRLRYGRYLDVLLTHAPPLGIHNGPDYPHRGFRALLLMMQWFRPRYLIHGHIHLSYGFGHTTETQVGDTLVINTAGYRVLDLVV</sequence>
<gene>
    <name evidence="2" type="ORF">A6A03_08365</name>
</gene>
<protein>
    <submittedName>
        <fullName evidence="2">Metallophosphoesterase</fullName>
    </submittedName>
</protein>
<evidence type="ECO:0000313" key="2">
    <source>
        <dbReference type="EMBL" id="OAN48383.1"/>
    </source>
</evidence>
<dbReference type="Gene3D" id="3.60.21.10">
    <property type="match status" value="1"/>
</dbReference>
<proteinExistence type="predicted"/>
<comment type="caution">
    <text evidence="2">The sequence shown here is derived from an EMBL/GenBank/DDBJ whole genome shotgun (WGS) entry which is preliminary data.</text>
</comment>
<dbReference type="OrthoDB" id="9783591at2"/>
<dbReference type="GO" id="GO:0016787">
    <property type="term" value="F:hydrolase activity"/>
    <property type="evidence" value="ECO:0007669"/>
    <property type="project" value="InterPro"/>
</dbReference>
<dbReference type="InterPro" id="IPR029052">
    <property type="entry name" value="Metallo-depent_PP-like"/>
</dbReference>
<dbReference type="InterPro" id="IPR051693">
    <property type="entry name" value="UPF0046_metallophosphoest"/>
</dbReference>
<dbReference type="Proteomes" id="UP000078287">
    <property type="component" value="Unassembled WGS sequence"/>
</dbReference>
<dbReference type="AlphaFoldDB" id="A0A178MIK3"/>
<dbReference type="EMBL" id="LWQS01000032">
    <property type="protein sequence ID" value="OAN48383.1"/>
    <property type="molecule type" value="Genomic_DNA"/>
</dbReference>
<reference evidence="2 3" key="1">
    <citation type="submission" date="2016-04" db="EMBL/GenBank/DDBJ databases">
        <title>Chloroflexus islandicus sp. nov., a thermophilic filamentous anoxygenic phototrophic bacterium from geyser Strokkur (Iceland).</title>
        <authorList>
            <person name="Gaisin V.A."/>
            <person name="Kalashnikov A.M."/>
            <person name="Sukhacheva M.V."/>
            <person name="Grouzdev D.S."/>
            <person name="Ivanov T.M."/>
            <person name="Kuznetsov B."/>
            <person name="Gorlenko V.M."/>
        </authorList>
    </citation>
    <scope>NUCLEOTIDE SEQUENCE [LARGE SCALE GENOMIC DNA]</scope>
    <source>
        <strain evidence="3">isl-2</strain>
    </source>
</reference>
<dbReference type="RefSeq" id="WP_066783108.1">
    <property type="nucleotide sequence ID" value="NZ_LWQS01000032.1"/>
</dbReference>
<dbReference type="InterPro" id="IPR004843">
    <property type="entry name" value="Calcineurin-like_PHP"/>
</dbReference>
<accession>A0A178MIK3</accession>
<organism evidence="2 3">
    <name type="scientific">Chloroflexus islandicus</name>
    <dbReference type="NCBI Taxonomy" id="1707952"/>
    <lineage>
        <taxon>Bacteria</taxon>
        <taxon>Bacillati</taxon>
        <taxon>Chloroflexota</taxon>
        <taxon>Chloroflexia</taxon>
        <taxon>Chloroflexales</taxon>
        <taxon>Chloroflexineae</taxon>
        <taxon>Chloroflexaceae</taxon>
        <taxon>Chloroflexus</taxon>
    </lineage>
</organism>
<dbReference type="PANTHER" id="PTHR12905">
    <property type="entry name" value="METALLOPHOSPHOESTERASE"/>
    <property type="match status" value="1"/>
</dbReference>